<dbReference type="RefSeq" id="WP_149650972.1">
    <property type="nucleotide sequence ID" value="NZ_VEWN01000013.1"/>
</dbReference>
<reference evidence="3 4" key="1">
    <citation type="submission" date="2019-07" db="EMBL/GenBank/DDBJ databases">
        <title>Genome sequencing of the stress-tolerant strain Azospirillum brasilense Az19.</title>
        <authorList>
            <person name="Maroniche G.A."/>
            <person name="Garcia J.E."/>
            <person name="Pagnussat L."/>
            <person name="Amenta M."/>
            <person name="Creus C.M."/>
        </authorList>
    </citation>
    <scope>NUCLEOTIDE SEQUENCE [LARGE SCALE GENOMIC DNA]</scope>
    <source>
        <strain evidence="3 4">Az19</strain>
    </source>
</reference>
<name>A0A5B0KQI7_9PROT</name>
<comment type="caution">
    <text evidence="3">The sequence shown here is derived from an EMBL/GenBank/DDBJ whole genome shotgun (WGS) entry which is preliminary data.</text>
</comment>
<evidence type="ECO:0000313" key="3">
    <source>
        <dbReference type="EMBL" id="KAA1053860.1"/>
    </source>
</evidence>
<sequence>MSVKTSKVMACLVPLLLGACSSLGIGDSEFSCSGMPQGVACKSAREVYDLTNSRDVVSGAMLSQEAQRKTEAAAESELVQTMRKAAATDPAALGGAPVGYGAMPVAYTDDGRVPIRTPAVVMRVWVAPYQDTKGDLHMPGLVFSEVEPRKWQVGLPDAASGSPSAFRPLEATAPKAKPPANDSAPARPAKVADKAEQISSPIPVKQGK</sequence>
<evidence type="ECO:0000256" key="1">
    <source>
        <dbReference type="SAM" id="MobiDB-lite"/>
    </source>
</evidence>
<dbReference type="Pfam" id="PF09676">
    <property type="entry name" value="TraV"/>
    <property type="match status" value="1"/>
</dbReference>
<dbReference type="NCBIfam" id="TIGR02747">
    <property type="entry name" value="TraV"/>
    <property type="match status" value="1"/>
</dbReference>
<proteinExistence type="predicted"/>
<feature type="chain" id="PRO_5023103396" description="Type IV conjugative transfer system protein TraV" evidence="2">
    <location>
        <begin position="25"/>
        <end position="208"/>
    </location>
</feature>
<dbReference type="Proteomes" id="UP000325333">
    <property type="component" value="Unassembled WGS sequence"/>
</dbReference>
<dbReference type="InterPro" id="IPR014118">
    <property type="entry name" value="T4SS_TraV"/>
</dbReference>
<dbReference type="AlphaFoldDB" id="A0A5B0KQI7"/>
<feature type="signal peptide" evidence="2">
    <location>
        <begin position="1"/>
        <end position="24"/>
    </location>
</feature>
<dbReference type="EMBL" id="VEWN01000013">
    <property type="protein sequence ID" value="KAA1053860.1"/>
    <property type="molecule type" value="Genomic_DNA"/>
</dbReference>
<dbReference type="PROSITE" id="PS51257">
    <property type="entry name" value="PROKAR_LIPOPROTEIN"/>
    <property type="match status" value="1"/>
</dbReference>
<organism evidence="3 4">
    <name type="scientific">Azospirillum argentinense</name>
    <dbReference type="NCBI Taxonomy" id="2970906"/>
    <lineage>
        <taxon>Bacteria</taxon>
        <taxon>Pseudomonadati</taxon>
        <taxon>Pseudomonadota</taxon>
        <taxon>Alphaproteobacteria</taxon>
        <taxon>Rhodospirillales</taxon>
        <taxon>Azospirillaceae</taxon>
        <taxon>Azospirillum</taxon>
    </lineage>
</organism>
<gene>
    <name evidence="3" type="ORF">FH063_002442</name>
</gene>
<protein>
    <recommendedName>
        <fullName evidence="5">Type IV conjugative transfer system protein TraV</fullName>
    </recommendedName>
</protein>
<evidence type="ECO:0000313" key="4">
    <source>
        <dbReference type="Proteomes" id="UP000325333"/>
    </source>
</evidence>
<accession>A0A5B0KQI7</accession>
<evidence type="ECO:0008006" key="5">
    <source>
        <dbReference type="Google" id="ProtNLM"/>
    </source>
</evidence>
<evidence type="ECO:0000256" key="2">
    <source>
        <dbReference type="SAM" id="SignalP"/>
    </source>
</evidence>
<feature type="region of interest" description="Disordered" evidence="1">
    <location>
        <begin position="154"/>
        <end position="208"/>
    </location>
</feature>
<keyword evidence="2" id="KW-0732">Signal</keyword>